<dbReference type="InterPro" id="IPR035994">
    <property type="entry name" value="Nucleoside_phosphorylase_sf"/>
</dbReference>
<evidence type="ECO:0000313" key="8">
    <source>
        <dbReference type="Proteomes" id="UP000025756"/>
    </source>
</evidence>
<comment type="pathway">
    <text evidence="1">Amino-acid biosynthesis; L-methionine biosynthesis via salvage pathway; S-methyl-5-thio-alpha-D-ribose 1-phosphate from S-methyl-5'-thioadenosine (hydrolase route): step 1/2.</text>
</comment>
<evidence type="ECO:0000313" key="7">
    <source>
        <dbReference type="EMBL" id="KCV35293.1"/>
    </source>
</evidence>
<gene>
    <name evidence="7" type="primary">mtnN</name>
    <name evidence="7" type="ORF">L490_5067</name>
</gene>
<comment type="caution">
    <text evidence="7">The sequence shown here is derived from an EMBL/GenBank/DDBJ whole genome shotgun (WGS) entry which is preliminary data.</text>
</comment>
<dbReference type="PANTHER" id="PTHR46832:SF1">
    <property type="entry name" value="5'-METHYLTHIOADENOSINE_S-ADENOSYLHOMOCYSTEINE NUCLEOSIDASE"/>
    <property type="match status" value="1"/>
</dbReference>
<dbReference type="PANTHER" id="PTHR46832">
    <property type="entry name" value="5'-METHYLTHIOADENOSINE/S-ADENOSYLHOMOCYSTEINE NUCLEOSIDASE"/>
    <property type="match status" value="1"/>
</dbReference>
<protein>
    <recommendedName>
        <fullName evidence="2">adenosylhomocysteine nucleosidase</fullName>
        <ecNumber evidence="2">3.2.2.9</ecNumber>
    </recommendedName>
</protein>
<dbReference type="GO" id="GO:0008930">
    <property type="term" value="F:methylthioadenosine nucleosidase activity"/>
    <property type="evidence" value="ECO:0007669"/>
    <property type="project" value="UniProtKB-EC"/>
</dbReference>
<dbReference type="InterPro" id="IPR010049">
    <property type="entry name" value="MTA_SAH_Nsdase"/>
</dbReference>
<keyword evidence="5" id="KW-0486">Methionine biosynthesis</keyword>
<keyword evidence="8" id="KW-1185">Reference proteome</keyword>
<name>A0ABR4RFN4_BORBO</name>
<dbReference type="EMBL" id="JGWH01000087">
    <property type="protein sequence ID" value="KCV35293.1"/>
    <property type="molecule type" value="Genomic_DNA"/>
</dbReference>
<dbReference type="EC" id="3.2.2.9" evidence="2"/>
<dbReference type="NCBIfam" id="TIGR01704">
    <property type="entry name" value="MTA_SAH-Nsdase"/>
    <property type="match status" value="1"/>
</dbReference>
<organism evidence="7 8">
    <name type="scientific">Bordetella bronchiseptica 00-P-2796</name>
    <dbReference type="NCBI Taxonomy" id="1331199"/>
    <lineage>
        <taxon>Bacteria</taxon>
        <taxon>Pseudomonadati</taxon>
        <taxon>Pseudomonadota</taxon>
        <taxon>Betaproteobacteria</taxon>
        <taxon>Burkholderiales</taxon>
        <taxon>Alcaligenaceae</taxon>
        <taxon>Bordetella</taxon>
    </lineage>
</organism>
<dbReference type="GO" id="GO:0008782">
    <property type="term" value="F:adenosylhomocysteine nucleosidase activity"/>
    <property type="evidence" value="ECO:0007669"/>
    <property type="project" value="UniProtKB-EC"/>
</dbReference>
<evidence type="ECO:0000256" key="2">
    <source>
        <dbReference type="ARBA" id="ARBA00011974"/>
    </source>
</evidence>
<keyword evidence="7" id="KW-0326">Glycosidase</keyword>
<keyword evidence="3" id="KW-0028">Amino-acid biosynthesis</keyword>
<evidence type="ECO:0000259" key="6">
    <source>
        <dbReference type="Pfam" id="PF01048"/>
    </source>
</evidence>
<dbReference type="CDD" id="cd09008">
    <property type="entry name" value="MTAN"/>
    <property type="match status" value="1"/>
</dbReference>
<evidence type="ECO:0000256" key="3">
    <source>
        <dbReference type="ARBA" id="ARBA00022605"/>
    </source>
</evidence>
<dbReference type="SUPFAM" id="SSF53167">
    <property type="entry name" value="Purine and uridine phosphorylases"/>
    <property type="match status" value="1"/>
</dbReference>
<evidence type="ECO:0000256" key="4">
    <source>
        <dbReference type="ARBA" id="ARBA00022801"/>
    </source>
</evidence>
<sequence>MQALPASPARETSMLGILAALTDEIRALLDEMGPGAVTRRIGMRDYHVGELRGQPCVLVLTRVGKVAAAATTATLLREFPVDAVVFTGLAGGLHDSVRVGDIVIGTALIQHDLDARPLFPQYEVPLLERSHFATDAGLTERLHRCATGFLAGHAAGRAVPPSVHRGLIATGDCFVNHADTLRGLKAALPDALCVEMEGAAVAQVCHEFGVPCAVMRTVSDRADGSAMVDFQGFLREVASVYSAGVLRGFLDMPRGARD</sequence>
<evidence type="ECO:0000256" key="5">
    <source>
        <dbReference type="ARBA" id="ARBA00023167"/>
    </source>
</evidence>
<feature type="domain" description="Nucleoside phosphorylase" evidence="6">
    <location>
        <begin position="15"/>
        <end position="247"/>
    </location>
</feature>
<dbReference type="Proteomes" id="UP000025756">
    <property type="component" value="Unassembled WGS sequence"/>
</dbReference>
<keyword evidence="4 7" id="KW-0378">Hydrolase</keyword>
<evidence type="ECO:0000256" key="1">
    <source>
        <dbReference type="ARBA" id="ARBA00004945"/>
    </source>
</evidence>
<dbReference type="Gene3D" id="3.40.50.1580">
    <property type="entry name" value="Nucleoside phosphorylase domain"/>
    <property type="match status" value="1"/>
</dbReference>
<reference evidence="7 8" key="1">
    <citation type="submission" date="2014-03" db="EMBL/GenBank/DDBJ databases">
        <title>Genome sequence of Bordetella bronchiseptica.</title>
        <authorList>
            <person name="Harvill E."/>
            <person name="Goodfield L.L."/>
            <person name="Ivanov Y.V."/>
            <person name="Meyer J.A."/>
            <person name="Muse S.J."/>
            <person name="Jacobs N."/>
            <person name="Bendor L."/>
            <person name="Smallridge W.E."/>
            <person name="Brinkac L.M."/>
            <person name="Sanka R."/>
            <person name="Kim M."/>
            <person name="Losada L."/>
        </authorList>
    </citation>
    <scope>NUCLEOTIDE SEQUENCE [LARGE SCALE GENOMIC DNA]</scope>
    <source>
        <strain evidence="7 8">00-P-2796</strain>
    </source>
</reference>
<dbReference type="InterPro" id="IPR000845">
    <property type="entry name" value="Nucleoside_phosphorylase_d"/>
</dbReference>
<dbReference type="Pfam" id="PF01048">
    <property type="entry name" value="PNP_UDP_1"/>
    <property type="match status" value="1"/>
</dbReference>
<dbReference type="NCBIfam" id="NF004079">
    <property type="entry name" value="PRK05584.1"/>
    <property type="match status" value="1"/>
</dbReference>
<proteinExistence type="predicted"/>
<accession>A0ABR4RFN4</accession>